<reference evidence="4" key="1">
    <citation type="submission" date="2016-10" db="EMBL/GenBank/DDBJ databases">
        <authorList>
            <person name="Varghese N."/>
            <person name="Submissions S."/>
        </authorList>
    </citation>
    <scope>NUCLEOTIDE SEQUENCE [LARGE SCALE GENOMIC DNA]</scope>
    <source>
        <strain evidence="4">Gh-67</strain>
    </source>
</reference>
<dbReference type="EMBL" id="FNCG01000001">
    <property type="protein sequence ID" value="SDF74352.1"/>
    <property type="molecule type" value="Genomic_DNA"/>
</dbReference>
<dbReference type="InterPro" id="IPR011041">
    <property type="entry name" value="Quinoprot_gluc/sorb_DH_b-prop"/>
</dbReference>
<name>A0A1G7NK54_9SPHI</name>
<proteinExistence type="predicted"/>
<gene>
    <name evidence="3" type="ORF">SAMN05192573_101269</name>
</gene>
<sequence>MSKTIKPLLVTCAIASLCSFFDITQAVAQSLPPVETQSPTADYKPAFPGQTRAPGAQTKTKLSVNVINHELKQPFALRCMPDGRFLITEKGGTMRILKADGGLDKNIQGLPAVAVGGQGGLLDVNFDASFVKDRMLFWSYSEKVPEGFQLAVATGVLSSDYSRLENVKVIYHAKPAYNGHLQFGSRIVFDKQGNLFVSTGEHGDDEMRVKAQDLNTAIGKVLHITRDGKPVPDGPFAQKAGALPEIYAYGLRNPEGMTMNPNTGELWESEFGPRGGDEINIIRPGKNYGWPVITYGIEYRGVKVGDGIQQKEGMAQPIYYWNPSISPCGITFYTGNLIPEWKGNLFVGALGGSHIIRLIIKDNKIVAEERLLKDKGERWRSLVTGKDGALYGVTDNGNLYKISKL</sequence>
<dbReference type="PANTHER" id="PTHR19328">
    <property type="entry name" value="HEDGEHOG-INTERACTING PROTEIN"/>
    <property type="match status" value="1"/>
</dbReference>
<evidence type="ECO:0000313" key="3">
    <source>
        <dbReference type="EMBL" id="SDF74352.1"/>
    </source>
</evidence>
<dbReference type="Proteomes" id="UP000199705">
    <property type="component" value="Unassembled WGS sequence"/>
</dbReference>
<feature type="signal peptide" evidence="1">
    <location>
        <begin position="1"/>
        <end position="28"/>
    </location>
</feature>
<dbReference type="AlphaFoldDB" id="A0A1G7NK54"/>
<dbReference type="STRING" id="551996.SAMN05192573_101269"/>
<feature type="domain" description="Glucose/Sorbosone dehydrogenase" evidence="2">
    <location>
        <begin position="71"/>
        <end position="400"/>
    </location>
</feature>
<evidence type="ECO:0000256" key="1">
    <source>
        <dbReference type="SAM" id="SignalP"/>
    </source>
</evidence>
<feature type="chain" id="PRO_5011495047" evidence="1">
    <location>
        <begin position="29"/>
        <end position="405"/>
    </location>
</feature>
<protein>
    <submittedName>
        <fullName evidence="3">Glucose/arabinose dehydrogenase, beta-propeller fold</fullName>
    </submittedName>
</protein>
<keyword evidence="4" id="KW-1185">Reference proteome</keyword>
<dbReference type="SUPFAM" id="SSF50952">
    <property type="entry name" value="Soluble quinoprotein glucose dehydrogenase"/>
    <property type="match status" value="1"/>
</dbReference>
<organism evidence="3 4">
    <name type="scientific">Mucilaginibacter gossypii</name>
    <dbReference type="NCBI Taxonomy" id="551996"/>
    <lineage>
        <taxon>Bacteria</taxon>
        <taxon>Pseudomonadati</taxon>
        <taxon>Bacteroidota</taxon>
        <taxon>Sphingobacteriia</taxon>
        <taxon>Sphingobacteriales</taxon>
        <taxon>Sphingobacteriaceae</taxon>
        <taxon>Mucilaginibacter</taxon>
    </lineage>
</organism>
<dbReference type="PANTHER" id="PTHR19328:SF75">
    <property type="entry name" value="ALDOSE SUGAR DEHYDROGENASE YLII"/>
    <property type="match status" value="1"/>
</dbReference>
<dbReference type="Pfam" id="PF07995">
    <property type="entry name" value="GSDH"/>
    <property type="match status" value="1"/>
</dbReference>
<keyword evidence="1" id="KW-0732">Signal</keyword>
<dbReference type="InterPro" id="IPR012938">
    <property type="entry name" value="Glc/Sorbosone_DH"/>
</dbReference>
<accession>A0A1G7NK54</accession>
<dbReference type="Gene3D" id="2.120.10.30">
    <property type="entry name" value="TolB, C-terminal domain"/>
    <property type="match status" value="1"/>
</dbReference>
<evidence type="ECO:0000313" key="4">
    <source>
        <dbReference type="Proteomes" id="UP000199705"/>
    </source>
</evidence>
<dbReference type="RefSeq" id="WP_091162505.1">
    <property type="nucleotide sequence ID" value="NZ_FNCG01000001.1"/>
</dbReference>
<dbReference type="InterPro" id="IPR011042">
    <property type="entry name" value="6-blade_b-propeller_TolB-like"/>
</dbReference>
<evidence type="ECO:0000259" key="2">
    <source>
        <dbReference type="Pfam" id="PF07995"/>
    </source>
</evidence>